<organism evidence="1 2">
    <name type="scientific">Necator americanus</name>
    <name type="common">Human hookworm</name>
    <dbReference type="NCBI Taxonomy" id="51031"/>
    <lineage>
        <taxon>Eukaryota</taxon>
        <taxon>Metazoa</taxon>
        <taxon>Ecdysozoa</taxon>
        <taxon>Nematoda</taxon>
        <taxon>Chromadorea</taxon>
        <taxon>Rhabditida</taxon>
        <taxon>Rhabditina</taxon>
        <taxon>Rhabditomorpha</taxon>
        <taxon>Strongyloidea</taxon>
        <taxon>Ancylostomatidae</taxon>
        <taxon>Bunostominae</taxon>
        <taxon>Necator</taxon>
    </lineage>
</organism>
<reference evidence="2" key="1">
    <citation type="journal article" date="2014" name="Nat. Genet.">
        <title>Genome of the human hookworm Necator americanus.</title>
        <authorList>
            <person name="Tang Y.T."/>
            <person name="Gao X."/>
            <person name="Rosa B.A."/>
            <person name="Abubucker S."/>
            <person name="Hallsworth-Pepin K."/>
            <person name="Martin J."/>
            <person name="Tyagi R."/>
            <person name="Heizer E."/>
            <person name="Zhang X."/>
            <person name="Bhonagiri-Palsikar V."/>
            <person name="Minx P."/>
            <person name="Warren W.C."/>
            <person name="Wang Q."/>
            <person name="Zhan B."/>
            <person name="Hotez P.J."/>
            <person name="Sternberg P.W."/>
            <person name="Dougall A."/>
            <person name="Gaze S.T."/>
            <person name="Mulvenna J."/>
            <person name="Sotillo J."/>
            <person name="Ranganathan S."/>
            <person name="Rabelo E.M."/>
            <person name="Wilson R.K."/>
            <person name="Felgner P.L."/>
            <person name="Bethony J."/>
            <person name="Hawdon J.M."/>
            <person name="Gasser R.B."/>
            <person name="Loukas A."/>
            <person name="Mitreva M."/>
        </authorList>
    </citation>
    <scope>NUCLEOTIDE SEQUENCE [LARGE SCALE GENOMIC DNA]</scope>
</reference>
<dbReference type="STRING" id="51031.W2TFR2"/>
<accession>W2TFR2</accession>
<proteinExistence type="predicted"/>
<protein>
    <submittedName>
        <fullName evidence="1">Uncharacterized protein</fullName>
    </submittedName>
</protein>
<gene>
    <name evidence="1" type="ORF">NECAME_09597</name>
</gene>
<dbReference type="EMBL" id="KI659320">
    <property type="protein sequence ID" value="ETN79842.1"/>
    <property type="molecule type" value="Genomic_DNA"/>
</dbReference>
<name>W2TFR2_NECAM</name>
<dbReference type="KEGG" id="nai:NECAME_09597"/>
<evidence type="ECO:0000313" key="1">
    <source>
        <dbReference type="EMBL" id="ETN79842.1"/>
    </source>
</evidence>
<keyword evidence="2" id="KW-1185">Reference proteome</keyword>
<dbReference type="OrthoDB" id="10579741at2759"/>
<sequence>MCRYMNGGAGDGSSTSSQKCNQIYGRISSYQSLTSDTDYADAEEEWESEVVFSPPSKQPAVPLPSMSYFCRIIMRLNKGRVRNILLWVPQRSTEQQHDMKCGV</sequence>
<evidence type="ECO:0000313" key="2">
    <source>
        <dbReference type="Proteomes" id="UP000053676"/>
    </source>
</evidence>
<dbReference type="AlphaFoldDB" id="W2TFR2"/>
<dbReference type="Proteomes" id="UP000053676">
    <property type="component" value="Unassembled WGS sequence"/>
</dbReference>